<keyword evidence="7 10" id="KW-1133">Transmembrane helix</keyword>
<feature type="transmembrane region" description="Helical" evidence="10">
    <location>
        <begin position="257"/>
        <end position="278"/>
    </location>
</feature>
<keyword evidence="5 10" id="KW-0812">Transmembrane</keyword>
<evidence type="ECO:0000256" key="6">
    <source>
        <dbReference type="ARBA" id="ARBA00022723"/>
    </source>
</evidence>
<dbReference type="PRINTS" id="PR00363">
    <property type="entry name" value="CYTOCHROMEB5"/>
</dbReference>
<feature type="transmembrane region" description="Helical" evidence="10">
    <location>
        <begin position="719"/>
        <end position="739"/>
    </location>
</feature>
<organism evidence="12 13">
    <name type="scientific">Brassica napus</name>
    <name type="common">Rape</name>
    <dbReference type="NCBI Taxonomy" id="3708"/>
    <lineage>
        <taxon>Eukaryota</taxon>
        <taxon>Viridiplantae</taxon>
        <taxon>Streptophyta</taxon>
        <taxon>Embryophyta</taxon>
        <taxon>Tracheophyta</taxon>
        <taxon>Spermatophyta</taxon>
        <taxon>Magnoliopsida</taxon>
        <taxon>eudicotyledons</taxon>
        <taxon>Gunneridae</taxon>
        <taxon>Pentapetalae</taxon>
        <taxon>rosids</taxon>
        <taxon>malvids</taxon>
        <taxon>Brassicales</taxon>
        <taxon>Brassicaceae</taxon>
        <taxon>Brassiceae</taxon>
        <taxon>Brassica</taxon>
    </lineage>
</organism>
<feature type="transmembrane region" description="Helical" evidence="10">
    <location>
        <begin position="571"/>
        <end position="597"/>
    </location>
</feature>
<comment type="similarity">
    <text evidence="2">Belongs to the YSL (TC 2.A.67.2) family.</text>
</comment>
<dbReference type="PANTHER" id="PTHR31645:SF4">
    <property type="entry name" value="METAL-NICOTIANAMINE TRANSPORTER YSL3"/>
    <property type="match status" value="1"/>
</dbReference>
<keyword evidence="13" id="KW-1185">Reference proteome</keyword>
<dbReference type="InterPro" id="IPR036400">
    <property type="entry name" value="Cyt_B5-like_heme/steroid_sf"/>
</dbReference>
<feature type="transmembrane region" description="Helical" evidence="10">
    <location>
        <begin position="403"/>
        <end position="423"/>
    </location>
</feature>
<evidence type="ECO:0000256" key="8">
    <source>
        <dbReference type="ARBA" id="ARBA00023004"/>
    </source>
</evidence>
<keyword evidence="3" id="KW-0813">Transport</keyword>
<keyword evidence="4" id="KW-0349">Heme</keyword>
<evidence type="ECO:0000256" key="10">
    <source>
        <dbReference type="SAM" id="Phobius"/>
    </source>
</evidence>
<feature type="transmembrane region" description="Helical" evidence="10">
    <location>
        <begin position="500"/>
        <end position="517"/>
    </location>
</feature>
<name>A0ABQ8BNS1_BRANA</name>
<evidence type="ECO:0000313" key="12">
    <source>
        <dbReference type="EMBL" id="KAH0906378.1"/>
    </source>
</evidence>
<comment type="caution">
    <text evidence="12">The sequence shown here is derived from an EMBL/GenBank/DDBJ whole genome shotgun (WGS) entry which is preliminary data.</text>
</comment>
<dbReference type="Proteomes" id="UP000824890">
    <property type="component" value="Unassembled WGS sequence"/>
</dbReference>
<dbReference type="Pfam" id="PF00173">
    <property type="entry name" value="Cyt-b5"/>
    <property type="match status" value="1"/>
</dbReference>
<evidence type="ECO:0000256" key="4">
    <source>
        <dbReference type="ARBA" id="ARBA00022617"/>
    </source>
</evidence>
<sequence length="746" mass="82472">MSWFCFSSIFLGNASVVFMCTCFIYKFTFSFIFHSLVFPNKNTNLVPVSQIEQLCDLRKKGGFGSYLLGLSTKTYEQSGTHTEGNSPGSTKEPGIGWMTAFLFFTCFVGLLALVPLRKIMIIDYKLTYPSGTATAVLINGFHTSKGNKMAKKQVFGFVKYFSFSFIWAFFQWFFTGISGTECGFIQFPTFGLEAWKNSFYFDFSMTYIGAGMICSHIVNISLLFGAVLSWGIMWPLIKGLSGDWYPSTLPQSSMKSLNGYKVFVSISLILGDGLYHFIKILMFTARNIYSKLKNHHSGKSNSEKDKQSIADLKRDEIFVRDSIPLWVAAVGYAAFSVVSIIAIPMMFPELKWYFIVVAYMLAPSLGFSNAYGAGLTDMNMAYNYGKVALFILAAMAGKQDGVVAGLVGCGLIKSIVSISSDLMHDFKTGHLTLTSPRSMLVSQAIGTGIGCVVAPLTFFLFYKAFDVGNPEGEYKAPYALIYRNMAILGVEGFSALPQHCLQLCYGFFAFAVAANLVRDMSPEKIGKWVPLPMAMAVPFLVGGYFAIDMCVGSLIVFVWNKRDRVKAGLMVPAVASGLICGDGLWILPSSVLALAGVKPPICMSFMPNLRREMASEKKVLGFEEVSQHNKTKDCWLIISGKVYDVTPFMDDHPGGDEVLLSSTGKDATNDFEDVGHSDTARDMMEKYYIGEIDSSTVPATRTYVAPVQPAYNQDKTPEFIIKILQFLVPILILGLALVVRQYTKKE</sequence>
<keyword evidence="9 10" id="KW-0472">Membrane</keyword>
<feature type="transmembrane region" description="Helical" evidence="10">
    <location>
        <begin position="323"/>
        <end position="346"/>
    </location>
</feature>
<evidence type="ECO:0000256" key="2">
    <source>
        <dbReference type="ARBA" id="ARBA00010276"/>
    </source>
</evidence>
<feature type="transmembrane region" description="Helical" evidence="10">
    <location>
        <begin position="352"/>
        <end position="373"/>
    </location>
</feature>
<feature type="transmembrane region" description="Helical" evidence="10">
    <location>
        <begin position="95"/>
        <end position="116"/>
    </location>
</feature>
<dbReference type="InterPro" id="IPR001199">
    <property type="entry name" value="Cyt_B5-like_heme/steroid-bd"/>
</dbReference>
<feature type="transmembrane region" description="Helical" evidence="10">
    <location>
        <begin position="217"/>
        <end position="237"/>
    </location>
</feature>
<dbReference type="NCBIfam" id="TIGR00728">
    <property type="entry name" value="OPT_sfam"/>
    <property type="match status" value="1"/>
</dbReference>
<feature type="transmembrane region" description="Helical" evidence="10">
    <location>
        <begin position="537"/>
        <end position="559"/>
    </location>
</feature>
<evidence type="ECO:0000256" key="3">
    <source>
        <dbReference type="ARBA" id="ARBA00022448"/>
    </source>
</evidence>
<keyword evidence="6" id="KW-0479">Metal-binding</keyword>
<protein>
    <recommendedName>
        <fullName evidence="11">Cytochrome b5 heme-binding domain-containing protein</fullName>
    </recommendedName>
</protein>
<dbReference type="PROSITE" id="PS00191">
    <property type="entry name" value="CYTOCHROME_B5_1"/>
    <property type="match status" value="1"/>
</dbReference>
<comment type="subcellular location">
    <subcellularLocation>
        <location evidence="1">Membrane</location>
        <topology evidence="1">Multi-pass membrane protein</topology>
    </subcellularLocation>
</comment>
<gene>
    <name evidence="12" type="ORF">HID58_038205</name>
</gene>
<dbReference type="InterPro" id="IPR045035">
    <property type="entry name" value="YSL-like"/>
</dbReference>
<dbReference type="Pfam" id="PF03169">
    <property type="entry name" value="OPT"/>
    <property type="match status" value="1"/>
</dbReference>
<dbReference type="SMART" id="SM01117">
    <property type="entry name" value="Cyt-b5"/>
    <property type="match status" value="1"/>
</dbReference>
<dbReference type="PANTHER" id="PTHR31645">
    <property type="entry name" value="OLIGOPEPTIDE TRANSPORTER YGL114W-RELATED"/>
    <property type="match status" value="1"/>
</dbReference>
<dbReference type="Gene3D" id="3.10.120.10">
    <property type="entry name" value="Cytochrome b5-like heme/steroid binding domain"/>
    <property type="match status" value="1"/>
</dbReference>
<evidence type="ECO:0000256" key="1">
    <source>
        <dbReference type="ARBA" id="ARBA00004141"/>
    </source>
</evidence>
<dbReference type="SUPFAM" id="SSF55856">
    <property type="entry name" value="Cytochrome b5-like heme/steroid binding domain"/>
    <property type="match status" value="1"/>
</dbReference>
<keyword evidence="8" id="KW-0408">Iron</keyword>
<evidence type="ECO:0000313" key="13">
    <source>
        <dbReference type="Proteomes" id="UP000824890"/>
    </source>
</evidence>
<dbReference type="EMBL" id="JAGKQM010000010">
    <property type="protein sequence ID" value="KAH0906378.1"/>
    <property type="molecule type" value="Genomic_DNA"/>
</dbReference>
<accession>A0ABQ8BNS1</accession>
<proteinExistence type="inferred from homology"/>
<dbReference type="InterPro" id="IPR004813">
    <property type="entry name" value="OPT"/>
</dbReference>
<reference evidence="12 13" key="1">
    <citation type="submission" date="2021-05" db="EMBL/GenBank/DDBJ databases">
        <title>Genome Assembly of Synthetic Allotetraploid Brassica napus Reveals Homoeologous Exchanges between Subgenomes.</title>
        <authorList>
            <person name="Davis J.T."/>
        </authorList>
    </citation>
    <scope>NUCLEOTIDE SEQUENCE [LARGE SCALE GENOMIC DNA]</scope>
    <source>
        <strain evidence="13">cv. Da-Ae</strain>
        <tissue evidence="12">Seedling</tissue>
    </source>
</reference>
<evidence type="ECO:0000259" key="11">
    <source>
        <dbReference type="PROSITE" id="PS50255"/>
    </source>
</evidence>
<dbReference type="PROSITE" id="PS50255">
    <property type="entry name" value="CYTOCHROME_B5_2"/>
    <property type="match status" value="1"/>
</dbReference>
<feature type="domain" description="Cytochrome b5 heme-binding" evidence="11">
    <location>
        <begin position="617"/>
        <end position="693"/>
    </location>
</feature>
<dbReference type="InterPro" id="IPR018506">
    <property type="entry name" value="Cyt_B5_heme-BS"/>
</dbReference>
<evidence type="ECO:0000256" key="9">
    <source>
        <dbReference type="ARBA" id="ARBA00023136"/>
    </source>
</evidence>
<evidence type="ECO:0000256" key="7">
    <source>
        <dbReference type="ARBA" id="ARBA00022989"/>
    </source>
</evidence>
<feature type="transmembrane region" description="Helical" evidence="10">
    <location>
        <begin position="444"/>
        <end position="464"/>
    </location>
</feature>
<evidence type="ECO:0000256" key="5">
    <source>
        <dbReference type="ARBA" id="ARBA00022692"/>
    </source>
</evidence>
<feature type="transmembrane region" description="Helical" evidence="10">
    <location>
        <begin position="154"/>
        <end position="174"/>
    </location>
</feature>